<protein>
    <submittedName>
        <fullName evidence="1">Uncharacterized protein</fullName>
    </submittedName>
</protein>
<dbReference type="EMBL" id="AP019514">
    <property type="protein sequence ID" value="BBI58720.1"/>
    <property type="molecule type" value="Genomic_DNA"/>
</dbReference>
<dbReference type="KEGG" id="hsr:HSBAA_00260"/>
<sequence>MELVTQDVGTYALRPIPRKPSKKAIFYLLLWGRHQMKLEEQAICWRPAAPTSAWMVIDKPTVPLGTAGKEQAPIARTFIACDV</sequence>
<organism evidence="1 2">
    <name type="scientific">Vreelandella sulfidaeris</name>
    <dbReference type="NCBI Taxonomy" id="115553"/>
    <lineage>
        <taxon>Bacteria</taxon>
        <taxon>Pseudomonadati</taxon>
        <taxon>Pseudomonadota</taxon>
        <taxon>Gammaproteobacteria</taxon>
        <taxon>Oceanospirillales</taxon>
        <taxon>Halomonadaceae</taxon>
        <taxon>Vreelandella</taxon>
    </lineage>
</organism>
<gene>
    <name evidence="1" type="ORF">HSBAA_00260</name>
</gene>
<dbReference type="Proteomes" id="UP000320231">
    <property type="component" value="Chromosome"/>
</dbReference>
<name>A0A455TZ10_9GAMM</name>
<dbReference type="AlphaFoldDB" id="A0A455TZ10"/>
<evidence type="ECO:0000313" key="2">
    <source>
        <dbReference type="Proteomes" id="UP000320231"/>
    </source>
</evidence>
<accession>A0A455TZ10</accession>
<proteinExistence type="predicted"/>
<evidence type="ECO:0000313" key="1">
    <source>
        <dbReference type="EMBL" id="BBI58720.1"/>
    </source>
</evidence>
<reference evidence="1 2" key="1">
    <citation type="journal article" date="2019" name="Microbiol. Resour. Announc.">
        <title>Complete Genome Sequence of Halomonas sulfidaeris Strain Esulfide1 Isolated from a Metal Sulfide Rock at a Depth of 2,200 Meters, Obtained Using Nanopore Sequencing.</title>
        <authorList>
            <person name="Saito M."/>
            <person name="Nishigata A."/>
            <person name="Galipon J."/>
            <person name="Arakawa K."/>
        </authorList>
    </citation>
    <scope>NUCLEOTIDE SEQUENCE [LARGE SCALE GENOMIC DNA]</scope>
    <source>
        <strain evidence="1 2">ATCC BAA-803</strain>
    </source>
</reference>